<sequence length="287" mass="32494">MNMSIKRGVAIALLLFTFTVPATTFAMTNEGQIESQNESIYEPQKEEFEKMLKDDVFTPSKEEIPYQDVPRIPGNTSEANKPSNNPPKKTPLVKGGNTKAVNSLATQENKARGSVIENVDRNGKDITPSGDTEKDKENPVDVRQFLTFQTKSGKTMHLIVDHSSNQDNVRLLTEVGEQDLLNMIEGESEAKPKEEVVKKEEPVEEKPKKEEKEEKKSGIGLYLFMGLIIVGVMGAGYYFKIYKKNEEASFEDEQDYNELEDDYESEGEDYNLEDKEDTEVIPDEDEF</sequence>
<dbReference type="RefSeq" id="WP_002838962.1">
    <property type="nucleotide sequence ID" value="NZ_AEDP01000009.1"/>
</dbReference>
<gene>
    <name evidence="5" type="ORF">HMPREF9289_0875</name>
</gene>
<comment type="caution">
    <text evidence="5">The sequence shown here is derived from an EMBL/GenBank/DDBJ whole genome shotgun (WGS) entry which is preliminary data.</text>
</comment>
<keyword evidence="3" id="KW-0732">Signal</keyword>
<feature type="domain" description="Mobile element protein CD1107-like" evidence="4">
    <location>
        <begin position="140"/>
        <end position="198"/>
    </location>
</feature>
<feature type="signal peptide" evidence="3">
    <location>
        <begin position="1"/>
        <end position="22"/>
    </location>
</feature>
<feature type="region of interest" description="Disordered" evidence="1">
    <location>
        <begin position="117"/>
        <end position="138"/>
    </location>
</feature>
<evidence type="ECO:0000259" key="4">
    <source>
        <dbReference type="Pfam" id="PF14283"/>
    </source>
</evidence>
<accession>E1KV53</accession>
<feature type="region of interest" description="Disordered" evidence="1">
    <location>
        <begin position="250"/>
        <end position="287"/>
    </location>
</feature>
<name>E1KV53_FINMA</name>
<dbReference type="Proteomes" id="UP000003807">
    <property type="component" value="Unassembled WGS sequence"/>
</dbReference>
<keyword evidence="2" id="KW-0812">Transmembrane</keyword>
<keyword evidence="2" id="KW-1133">Transmembrane helix</keyword>
<dbReference type="OrthoDB" id="1749038at2"/>
<evidence type="ECO:0000313" key="5">
    <source>
        <dbReference type="EMBL" id="EFL55086.1"/>
    </source>
</evidence>
<protein>
    <recommendedName>
        <fullName evidence="4">Mobile element protein CD1107-like domain-containing protein</fullName>
    </recommendedName>
</protein>
<dbReference type="InterPro" id="IPR025376">
    <property type="entry name" value="CD1107-like_dom"/>
</dbReference>
<feature type="region of interest" description="Disordered" evidence="1">
    <location>
        <begin position="61"/>
        <end position="96"/>
    </location>
</feature>
<feature type="region of interest" description="Disordered" evidence="1">
    <location>
        <begin position="186"/>
        <end position="212"/>
    </location>
</feature>
<keyword evidence="2" id="KW-0472">Membrane</keyword>
<evidence type="ECO:0000313" key="6">
    <source>
        <dbReference type="Proteomes" id="UP000003807"/>
    </source>
</evidence>
<dbReference type="Pfam" id="PF14283">
    <property type="entry name" value="CD1107-like"/>
    <property type="match status" value="1"/>
</dbReference>
<reference evidence="5 6" key="1">
    <citation type="submission" date="2010-08" db="EMBL/GenBank/DDBJ databases">
        <authorList>
            <person name="Durkin A.S."/>
            <person name="Madupu R."/>
            <person name="Torralba M."/>
            <person name="Gillis M."/>
            <person name="Methe B."/>
            <person name="Sutton G."/>
            <person name="Nelson K.E."/>
        </authorList>
    </citation>
    <scope>NUCLEOTIDE SEQUENCE [LARGE SCALE GENOMIC DNA]</scope>
    <source>
        <strain evidence="5 6">BVS033A4</strain>
    </source>
</reference>
<evidence type="ECO:0000256" key="3">
    <source>
        <dbReference type="SAM" id="SignalP"/>
    </source>
</evidence>
<proteinExistence type="predicted"/>
<feature type="transmembrane region" description="Helical" evidence="2">
    <location>
        <begin position="219"/>
        <end position="239"/>
    </location>
</feature>
<dbReference type="AlphaFoldDB" id="E1KV53"/>
<dbReference type="EMBL" id="AEDP01000009">
    <property type="protein sequence ID" value="EFL55086.1"/>
    <property type="molecule type" value="Genomic_DNA"/>
</dbReference>
<feature type="compositionally biased region" description="Basic and acidic residues" evidence="1">
    <location>
        <begin position="188"/>
        <end position="212"/>
    </location>
</feature>
<feature type="chain" id="PRO_5039153667" description="Mobile element protein CD1107-like domain-containing protein" evidence="3">
    <location>
        <begin position="23"/>
        <end position="287"/>
    </location>
</feature>
<organism evidence="5 6">
    <name type="scientific">Finegoldia magna BVS033A4</name>
    <dbReference type="NCBI Taxonomy" id="866773"/>
    <lineage>
        <taxon>Bacteria</taxon>
        <taxon>Bacillati</taxon>
        <taxon>Bacillota</taxon>
        <taxon>Tissierellia</taxon>
        <taxon>Tissierellales</taxon>
        <taxon>Peptoniphilaceae</taxon>
        <taxon>Finegoldia</taxon>
    </lineage>
</organism>
<evidence type="ECO:0000256" key="1">
    <source>
        <dbReference type="SAM" id="MobiDB-lite"/>
    </source>
</evidence>
<evidence type="ECO:0000256" key="2">
    <source>
        <dbReference type="SAM" id="Phobius"/>
    </source>
</evidence>